<dbReference type="InterPro" id="IPR029061">
    <property type="entry name" value="THDP-binding"/>
</dbReference>
<evidence type="ECO:0000259" key="4">
    <source>
        <dbReference type="Pfam" id="PF00205"/>
    </source>
</evidence>
<evidence type="ECO:0000256" key="1">
    <source>
        <dbReference type="ARBA" id="ARBA00007812"/>
    </source>
</evidence>
<dbReference type="GO" id="GO:0009099">
    <property type="term" value="P:L-valine biosynthetic process"/>
    <property type="evidence" value="ECO:0007669"/>
    <property type="project" value="TreeGrafter"/>
</dbReference>
<feature type="domain" description="Thiamine pyrophosphate enzyme TPP-binding" evidence="5">
    <location>
        <begin position="434"/>
        <end position="575"/>
    </location>
</feature>
<dbReference type="InterPro" id="IPR012000">
    <property type="entry name" value="Thiamin_PyroP_enz_cen_dom"/>
</dbReference>
<protein>
    <submittedName>
        <fullName evidence="7">Putative 2-ketoarginine decarboxylase AruI</fullName>
        <ecNumber evidence="7">4.1.1.75</ecNumber>
    </submittedName>
</protein>
<proteinExistence type="inferred from homology"/>
<dbReference type="GO" id="GO:0050660">
    <property type="term" value="F:flavin adenine dinucleotide binding"/>
    <property type="evidence" value="ECO:0007669"/>
    <property type="project" value="TreeGrafter"/>
</dbReference>
<dbReference type="InterPro" id="IPR029035">
    <property type="entry name" value="DHS-like_NAD/FAD-binding_dom"/>
</dbReference>
<dbReference type="EC" id="4.1.1.75" evidence="7"/>
<dbReference type="GO" id="GO:0030976">
    <property type="term" value="F:thiamine pyrophosphate binding"/>
    <property type="evidence" value="ECO:0007669"/>
    <property type="project" value="InterPro"/>
</dbReference>
<dbReference type="SUPFAM" id="SSF52518">
    <property type="entry name" value="Thiamin diphosphate-binding fold (THDP-binding)"/>
    <property type="match status" value="2"/>
</dbReference>
<dbReference type="Pfam" id="PF02775">
    <property type="entry name" value="TPP_enzyme_C"/>
    <property type="match status" value="1"/>
</dbReference>
<gene>
    <name evidence="7" type="primary">aruI_2</name>
    <name evidence="7" type="ORF">PS723_02472</name>
</gene>
<dbReference type="AlphaFoldDB" id="A0A5E7C488"/>
<name>A0A5E7C488_PSEFL</name>
<evidence type="ECO:0000313" key="8">
    <source>
        <dbReference type="Proteomes" id="UP000379480"/>
    </source>
</evidence>
<dbReference type="PANTHER" id="PTHR18968:SF13">
    <property type="entry name" value="ACETOLACTATE SYNTHASE CATALYTIC SUBUNIT, MITOCHONDRIAL"/>
    <property type="match status" value="1"/>
</dbReference>
<evidence type="ECO:0000256" key="3">
    <source>
        <dbReference type="RuleBase" id="RU362132"/>
    </source>
</evidence>
<reference evidence="7 8" key="1">
    <citation type="submission" date="2019-09" db="EMBL/GenBank/DDBJ databases">
        <authorList>
            <person name="Chandra G."/>
            <person name="Truman W A."/>
        </authorList>
    </citation>
    <scope>NUCLEOTIDE SEQUENCE [LARGE SCALE GENOMIC DNA]</scope>
    <source>
        <strain evidence="7">PS723</strain>
    </source>
</reference>
<dbReference type="Gene3D" id="3.40.50.970">
    <property type="match status" value="2"/>
</dbReference>
<sequence>MTIFGLSPLYADGSNCVTFVLRRVPENAIGVQLQQIRRAAEMATCGEVLVKLLEGYGVEQVFGIPGVHTVELYRGLARSSINHVTPRHEQGAGFMADGYARTSGKPGVCFIITGPGMTNITTAMGQAYADSIPMLVISSVQSRSQLGGGRGKLHELPNQSALVGGVAAFSHTLMSAAELPGVLARAFALFQAGRPRPVHIEIPLDVLVEDADELLASQPVSINRAGAAPSAIAQMGQLLATAKRPLILAGGGAIDAAAELTKLAELLDAPVALTINAKGMLPSRHPLLIGSTQSLVATRALVADADVVLAIGTELAETDYDITFAGGFEIPGALLRVDIDPDQTVRNYPPHVALVSDAQTAAQALLTELSGHTLTERRADWGQVRAATLRAELETTWDAPTRAQTLFLETVLHELPEAVFVGDSTQPVYTGNLTFNPEQPRRWFNSSTGYGTLGYALPAAIGAWLGGGSERAARGPVVCLIGDGGLQFTLSELACAVEAQTPIIVLLWNNQGYEEIKKYMVNRAIEPVGVDIYTPDFIGVAKALGCAAEAINGVEQLRSALRAASDRQGPTLIEIDQTTWMKAVQA</sequence>
<dbReference type="Pfam" id="PF02776">
    <property type="entry name" value="TPP_enzyme_N"/>
    <property type="match status" value="1"/>
</dbReference>
<evidence type="ECO:0000259" key="6">
    <source>
        <dbReference type="Pfam" id="PF02776"/>
    </source>
</evidence>
<dbReference type="PANTHER" id="PTHR18968">
    <property type="entry name" value="THIAMINE PYROPHOSPHATE ENZYMES"/>
    <property type="match status" value="1"/>
</dbReference>
<evidence type="ECO:0000313" key="7">
    <source>
        <dbReference type="EMBL" id="VVN98900.1"/>
    </source>
</evidence>
<dbReference type="EMBL" id="CABVHY010000011">
    <property type="protein sequence ID" value="VVN98900.1"/>
    <property type="molecule type" value="Genomic_DNA"/>
</dbReference>
<dbReference type="NCBIfam" id="NF005712">
    <property type="entry name" value="PRK07524.1"/>
    <property type="match status" value="1"/>
</dbReference>
<dbReference type="GO" id="GO:0005948">
    <property type="term" value="C:acetolactate synthase complex"/>
    <property type="evidence" value="ECO:0007669"/>
    <property type="project" value="TreeGrafter"/>
</dbReference>
<keyword evidence="2 3" id="KW-0786">Thiamine pyrophosphate</keyword>
<dbReference type="FunFam" id="3.40.50.970:FF:000007">
    <property type="entry name" value="Acetolactate synthase"/>
    <property type="match status" value="1"/>
</dbReference>
<dbReference type="GO" id="GO:0003984">
    <property type="term" value="F:acetolactate synthase activity"/>
    <property type="evidence" value="ECO:0007669"/>
    <property type="project" value="TreeGrafter"/>
</dbReference>
<dbReference type="GO" id="GO:0009097">
    <property type="term" value="P:isoleucine biosynthetic process"/>
    <property type="evidence" value="ECO:0007669"/>
    <property type="project" value="TreeGrafter"/>
</dbReference>
<dbReference type="GO" id="GO:0047435">
    <property type="term" value="F:5-guanidino-2-oxopentanoate decarboxylase activity"/>
    <property type="evidence" value="ECO:0007669"/>
    <property type="project" value="UniProtKB-EC"/>
</dbReference>
<dbReference type="Pfam" id="PF00205">
    <property type="entry name" value="TPP_enzyme_M"/>
    <property type="match status" value="1"/>
</dbReference>
<dbReference type="SUPFAM" id="SSF52467">
    <property type="entry name" value="DHS-like NAD/FAD-binding domain"/>
    <property type="match status" value="1"/>
</dbReference>
<organism evidence="7 8">
    <name type="scientific">Pseudomonas fluorescens</name>
    <dbReference type="NCBI Taxonomy" id="294"/>
    <lineage>
        <taxon>Bacteria</taxon>
        <taxon>Pseudomonadati</taxon>
        <taxon>Pseudomonadota</taxon>
        <taxon>Gammaproteobacteria</taxon>
        <taxon>Pseudomonadales</taxon>
        <taxon>Pseudomonadaceae</taxon>
        <taxon>Pseudomonas</taxon>
    </lineage>
</organism>
<comment type="similarity">
    <text evidence="1 3">Belongs to the TPP enzyme family.</text>
</comment>
<feature type="domain" description="Thiamine pyrophosphate enzyme central" evidence="4">
    <location>
        <begin position="233"/>
        <end position="365"/>
    </location>
</feature>
<accession>A0A5E7C488</accession>
<dbReference type="InterPro" id="IPR045229">
    <property type="entry name" value="TPP_enz"/>
</dbReference>
<dbReference type="InterPro" id="IPR011766">
    <property type="entry name" value="TPP_enzyme_TPP-bd"/>
</dbReference>
<evidence type="ECO:0000259" key="5">
    <source>
        <dbReference type="Pfam" id="PF02775"/>
    </source>
</evidence>
<dbReference type="CDD" id="cd00568">
    <property type="entry name" value="TPP_enzymes"/>
    <property type="match status" value="1"/>
</dbReference>
<evidence type="ECO:0000256" key="2">
    <source>
        <dbReference type="ARBA" id="ARBA00023052"/>
    </source>
</evidence>
<keyword evidence="7" id="KW-0456">Lyase</keyword>
<dbReference type="CDD" id="cd07035">
    <property type="entry name" value="TPP_PYR_POX_like"/>
    <property type="match status" value="1"/>
</dbReference>
<feature type="domain" description="Thiamine pyrophosphate enzyme N-terminal TPP-binding" evidence="6">
    <location>
        <begin position="44"/>
        <end position="161"/>
    </location>
</feature>
<dbReference type="InterPro" id="IPR012001">
    <property type="entry name" value="Thiamin_PyroP_enz_TPP-bd_dom"/>
</dbReference>
<dbReference type="Gene3D" id="3.40.50.1220">
    <property type="entry name" value="TPP-binding domain"/>
    <property type="match status" value="1"/>
</dbReference>
<dbReference type="GO" id="GO:0000287">
    <property type="term" value="F:magnesium ion binding"/>
    <property type="evidence" value="ECO:0007669"/>
    <property type="project" value="InterPro"/>
</dbReference>
<dbReference type="Proteomes" id="UP000379480">
    <property type="component" value="Unassembled WGS sequence"/>
</dbReference>